<dbReference type="SUPFAM" id="SSF52151">
    <property type="entry name" value="FabD/lysophospholipase-like"/>
    <property type="match status" value="1"/>
</dbReference>
<evidence type="ECO:0000256" key="1">
    <source>
        <dbReference type="ARBA" id="ARBA00022450"/>
    </source>
</evidence>
<dbReference type="GO" id="GO:0004312">
    <property type="term" value="F:fatty acid synthase activity"/>
    <property type="evidence" value="ECO:0007669"/>
    <property type="project" value="TreeGrafter"/>
</dbReference>
<dbReference type="InterPro" id="IPR013968">
    <property type="entry name" value="PKS_KR"/>
</dbReference>
<dbReference type="CDD" id="cd05274">
    <property type="entry name" value="KR_FAS_SDR_x"/>
    <property type="match status" value="1"/>
</dbReference>
<dbReference type="InterPro" id="IPR016035">
    <property type="entry name" value="Acyl_Trfase/lysoPLipase"/>
</dbReference>
<dbReference type="PANTHER" id="PTHR43775">
    <property type="entry name" value="FATTY ACID SYNTHASE"/>
    <property type="match status" value="1"/>
</dbReference>
<keyword evidence="2" id="KW-0597">Phosphoprotein</keyword>
<dbReference type="SUPFAM" id="SSF47336">
    <property type="entry name" value="ACP-like"/>
    <property type="match status" value="1"/>
</dbReference>
<dbReference type="InterPro" id="IPR014043">
    <property type="entry name" value="Acyl_transferase_dom"/>
</dbReference>
<dbReference type="AlphaFoldDB" id="A0A7I7UNU5"/>
<proteinExistence type="predicted"/>
<dbReference type="InterPro" id="IPR050091">
    <property type="entry name" value="PKS_NRPS_Biosynth_Enz"/>
</dbReference>
<dbReference type="SMART" id="SM00822">
    <property type="entry name" value="PKS_KR"/>
    <property type="match status" value="1"/>
</dbReference>
<feature type="compositionally biased region" description="Polar residues" evidence="6">
    <location>
        <begin position="976"/>
        <end position="986"/>
    </location>
</feature>
<dbReference type="Proteomes" id="UP000467252">
    <property type="component" value="Chromosome"/>
</dbReference>
<dbReference type="Pfam" id="PF00698">
    <property type="entry name" value="Acyl_transf_1"/>
    <property type="match status" value="1"/>
</dbReference>
<dbReference type="Pfam" id="PF08659">
    <property type="entry name" value="KR"/>
    <property type="match status" value="1"/>
</dbReference>
<dbReference type="InterPro" id="IPR001227">
    <property type="entry name" value="Ac_transferase_dom_sf"/>
</dbReference>
<dbReference type="SUPFAM" id="SSF55048">
    <property type="entry name" value="Probable ACP-binding domain of malonyl-CoA ACP transacylase"/>
    <property type="match status" value="1"/>
</dbReference>
<dbReference type="Gene3D" id="3.40.366.10">
    <property type="entry name" value="Malonyl-Coenzyme A Acyl Carrier Protein, domain 2"/>
    <property type="match status" value="1"/>
</dbReference>
<dbReference type="InterPro" id="IPR020806">
    <property type="entry name" value="PKS_PP-bd"/>
</dbReference>
<dbReference type="InterPro" id="IPR036736">
    <property type="entry name" value="ACP-like_sf"/>
</dbReference>
<dbReference type="NCBIfam" id="NF037940">
    <property type="entry name" value="PKS_MbtD"/>
    <property type="match status" value="1"/>
</dbReference>
<dbReference type="InterPro" id="IPR036291">
    <property type="entry name" value="NAD(P)-bd_dom_sf"/>
</dbReference>
<accession>A0A7I7UNU5</accession>
<dbReference type="GO" id="GO:0031177">
    <property type="term" value="F:phosphopantetheine binding"/>
    <property type="evidence" value="ECO:0007669"/>
    <property type="project" value="InterPro"/>
</dbReference>
<dbReference type="InterPro" id="IPR016036">
    <property type="entry name" value="Malonyl_transacylase_ACP-bd"/>
</dbReference>
<protein>
    <submittedName>
        <fullName evidence="8">Polyketide synthase</fullName>
    </submittedName>
</protein>
<dbReference type="RefSeq" id="WP_163903554.1">
    <property type="nucleotide sequence ID" value="NZ_AP022599.1"/>
</dbReference>
<keyword evidence="5" id="KW-0511">Multifunctional enzyme</keyword>
<evidence type="ECO:0000256" key="4">
    <source>
        <dbReference type="ARBA" id="ARBA00022857"/>
    </source>
</evidence>
<dbReference type="PROSITE" id="PS00012">
    <property type="entry name" value="PHOSPHOPANTETHEINE"/>
    <property type="match status" value="1"/>
</dbReference>
<dbReference type="Pfam" id="PF00550">
    <property type="entry name" value="PP-binding"/>
    <property type="match status" value="1"/>
</dbReference>
<organism evidence="8 9">
    <name type="scientific">Mycolicibacterium pulveris</name>
    <name type="common">Mycobacterium pulveris</name>
    <dbReference type="NCBI Taxonomy" id="36813"/>
    <lineage>
        <taxon>Bacteria</taxon>
        <taxon>Bacillati</taxon>
        <taxon>Actinomycetota</taxon>
        <taxon>Actinomycetes</taxon>
        <taxon>Mycobacteriales</taxon>
        <taxon>Mycobacteriaceae</taxon>
        <taxon>Mycolicibacterium</taxon>
    </lineage>
</organism>
<dbReference type="SUPFAM" id="SSF51735">
    <property type="entry name" value="NAD(P)-binding Rossmann-fold domains"/>
    <property type="match status" value="2"/>
</dbReference>
<gene>
    <name evidence="8" type="primary">mbtD</name>
    <name evidence="8" type="ORF">MPUL_41750</name>
</gene>
<dbReference type="Gene3D" id="3.40.50.720">
    <property type="entry name" value="NAD(P)-binding Rossmann-like Domain"/>
    <property type="match status" value="1"/>
</dbReference>
<evidence type="ECO:0000256" key="5">
    <source>
        <dbReference type="ARBA" id="ARBA00023268"/>
    </source>
</evidence>
<evidence type="ECO:0000256" key="2">
    <source>
        <dbReference type="ARBA" id="ARBA00022553"/>
    </source>
</evidence>
<evidence type="ECO:0000313" key="8">
    <source>
        <dbReference type="EMBL" id="BBY83017.1"/>
    </source>
</evidence>
<keyword evidence="1" id="KW-0596">Phosphopantetheine</keyword>
<feature type="region of interest" description="Disordered" evidence="6">
    <location>
        <begin position="976"/>
        <end position="996"/>
    </location>
</feature>
<dbReference type="PROSITE" id="PS50075">
    <property type="entry name" value="CARRIER"/>
    <property type="match status" value="1"/>
</dbReference>
<sequence>MALSTLPDGRVPVVLSAHAEELLGADARAILHYLDRGPDVHAVAATLLRTRRLRRHRAVLRAAGLDELADGLRALSADEDHPLVARSSQSPRGRTAFVFPGQGSQWPSMGAEAYHRSPQYRAEVDRCAAAFAATGEGSPLPYLTADRDDGDWSQVQIQAAQFTHAAGLARVWRSCGITPDIVVGHSLGEVAAAYLAGTITLVDAAAVVIARAKVVDSLPGNYGMAALGTTFEEAQRLCATIDGWLEVSAVNSESSVVVAGHRAAVEALAAAAAAERGLFARRLDVTYPGHTSALEPLRAEFEALLPRGRFTAGAVEFIGSATADVVPAGTDFVDYWYRNLRTTVRFDRAVAVARARGASRFVELSAHPSLLFALGDLVADGADGPPATVGSGQRGEPWPDTVSAAIVRAAVTDPGYRWTDLVDAGVSVLPGFPNAPMRAVRLWAAPKPLAPVAGITVADERWIPATGAGSGDTVRRIAVVELAGPAGTLGDRLRSAARRHPCVQPAAPHEADVVVAVAPVLDHPDAVLAAHQIATLIDAGLLDYADTAGPACKTLWLVTVGGEHVRPEEPVALPAQAALAAMHRSIGFERPEQTYRRLDLPSWEIGDATAAAALDSVLGDAQDVAVRDGDSGPTTYVRTVTESAEAAVPWSLDDGVLDNVVITGGTGTVGLHFARYLAARGARRIVLISRAGIDDATRAELLCQGSAEIEIIAARCDLTCAQQTATVARAHGGDGATLLIHAAGAATFAERDGITGAAFADTAAAKVNGFAHMIDHWPLCPGARIMVCSSVSGVWGGRGHGAYSAANRMIDVMAGQLRAKGQHCAAVRYGLWQGDPRRGSGIAEGAGVASIERSGLLPMAPDTAIAASLCEHRGDPLVMTADPERLRVFLDDHTAGETPSETAGLDEAASVADRAMAELAAVLKLDANTIDPEMSLLDLGLDSLLALDLRKRVMRATGTKVALATLLGGITARELTTSLNDPTGSPRTEKVETTRD</sequence>
<dbReference type="SMART" id="SM00827">
    <property type="entry name" value="PKS_AT"/>
    <property type="match status" value="1"/>
</dbReference>
<feature type="domain" description="Carrier" evidence="7">
    <location>
        <begin position="906"/>
        <end position="983"/>
    </location>
</feature>
<dbReference type="Gene3D" id="3.30.70.3290">
    <property type="match status" value="1"/>
</dbReference>
<feature type="compositionally biased region" description="Basic and acidic residues" evidence="6">
    <location>
        <begin position="987"/>
        <end position="996"/>
    </location>
</feature>
<evidence type="ECO:0000313" key="9">
    <source>
        <dbReference type="Proteomes" id="UP000467252"/>
    </source>
</evidence>
<dbReference type="EMBL" id="AP022599">
    <property type="protein sequence ID" value="BBY83017.1"/>
    <property type="molecule type" value="Genomic_DNA"/>
</dbReference>
<dbReference type="InterPro" id="IPR009081">
    <property type="entry name" value="PP-bd_ACP"/>
</dbReference>
<keyword evidence="4" id="KW-0521">NADP</keyword>
<dbReference type="GO" id="GO:0006633">
    <property type="term" value="P:fatty acid biosynthetic process"/>
    <property type="evidence" value="ECO:0007669"/>
    <property type="project" value="TreeGrafter"/>
</dbReference>
<dbReference type="PANTHER" id="PTHR43775:SF37">
    <property type="entry name" value="SI:DKEY-61P9.11"/>
    <property type="match status" value="1"/>
</dbReference>
<dbReference type="InterPro" id="IPR006162">
    <property type="entry name" value="Ppantetheine_attach_site"/>
</dbReference>
<reference evidence="8 9" key="1">
    <citation type="journal article" date="2019" name="Emerg. Microbes Infect.">
        <title>Comprehensive subspecies identification of 175 nontuberculous mycobacteria species based on 7547 genomic profiles.</title>
        <authorList>
            <person name="Matsumoto Y."/>
            <person name="Kinjo T."/>
            <person name="Motooka D."/>
            <person name="Nabeya D."/>
            <person name="Jung N."/>
            <person name="Uechi K."/>
            <person name="Horii T."/>
            <person name="Iida T."/>
            <person name="Fujita J."/>
            <person name="Nakamura S."/>
        </authorList>
    </citation>
    <scope>NUCLEOTIDE SEQUENCE [LARGE SCALE GENOMIC DNA]</scope>
    <source>
        <strain evidence="8 9">JCM 6370</strain>
    </source>
</reference>
<dbReference type="Gene3D" id="1.10.1200.10">
    <property type="entry name" value="ACP-like"/>
    <property type="match status" value="1"/>
</dbReference>
<keyword evidence="3" id="KW-0808">Transferase</keyword>
<evidence type="ECO:0000256" key="6">
    <source>
        <dbReference type="SAM" id="MobiDB-lite"/>
    </source>
</evidence>
<evidence type="ECO:0000256" key="3">
    <source>
        <dbReference type="ARBA" id="ARBA00022679"/>
    </source>
</evidence>
<evidence type="ECO:0000259" key="7">
    <source>
        <dbReference type="PROSITE" id="PS50075"/>
    </source>
</evidence>
<name>A0A7I7UNU5_MYCPV</name>
<keyword evidence="9" id="KW-1185">Reference proteome</keyword>
<dbReference type="InterPro" id="IPR057326">
    <property type="entry name" value="KR_dom"/>
</dbReference>
<dbReference type="SMART" id="SM00823">
    <property type="entry name" value="PKS_PP"/>
    <property type="match status" value="1"/>
</dbReference>